<dbReference type="InterPro" id="IPR036938">
    <property type="entry name" value="PAP2/HPO_sf"/>
</dbReference>
<comment type="caution">
    <text evidence="1">The sequence shown here is derived from an EMBL/GenBank/DDBJ whole genome shotgun (WGS) entry which is preliminary data.</text>
</comment>
<organism evidence="1 2">
    <name type="scientific">Streptomyces bullii</name>
    <dbReference type="NCBI Taxonomy" id="349910"/>
    <lineage>
        <taxon>Bacteria</taxon>
        <taxon>Bacillati</taxon>
        <taxon>Actinomycetota</taxon>
        <taxon>Actinomycetes</taxon>
        <taxon>Kitasatosporales</taxon>
        <taxon>Streptomycetaceae</taxon>
        <taxon>Streptomyces</taxon>
    </lineage>
</organism>
<gene>
    <name evidence="1" type="ORF">ACFPZJ_11300</name>
</gene>
<dbReference type="RefSeq" id="WP_381020075.1">
    <property type="nucleotide sequence ID" value="NZ_JBHSNY010000003.1"/>
</dbReference>
<sequence length="139" mass="14720">MDVPHAGLHRDITDFAHGSPTWVQHATQTWTEAELLLFVALFAVAWWRSRRGGSSGLRDRGPRPLATALAYGGSGVLKSGVTQERPCRAVAGAVPSPAACPPHGGWSFPSHHGTVAGAAAVGPVRVRRTLVWLTVPMPC</sequence>
<dbReference type="SUPFAM" id="SSF48317">
    <property type="entry name" value="Acid phosphatase/Vanadium-dependent haloperoxidase"/>
    <property type="match status" value="1"/>
</dbReference>
<reference evidence="2" key="1">
    <citation type="journal article" date="2019" name="Int. J. Syst. Evol. Microbiol.">
        <title>The Global Catalogue of Microorganisms (GCM) 10K type strain sequencing project: providing services to taxonomists for standard genome sequencing and annotation.</title>
        <authorList>
            <consortium name="The Broad Institute Genomics Platform"/>
            <consortium name="The Broad Institute Genome Sequencing Center for Infectious Disease"/>
            <person name="Wu L."/>
            <person name="Ma J."/>
        </authorList>
    </citation>
    <scope>NUCLEOTIDE SEQUENCE [LARGE SCALE GENOMIC DNA]</scope>
    <source>
        <strain evidence="2">CGMCC 4.7248</strain>
    </source>
</reference>
<evidence type="ECO:0000313" key="1">
    <source>
        <dbReference type="EMBL" id="MFC5634358.1"/>
    </source>
</evidence>
<dbReference type="EMBL" id="JBHSNY010000003">
    <property type="protein sequence ID" value="MFC5634358.1"/>
    <property type="molecule type" value="Genomic_DNA"/>
</dbReference>
<keyword evidence="2" id="KW-1185">Reference proteome</keyword>
<evidence type="ECO:0008006" key="3">
    <source>
        <dbReference type="Google" id="ProtNLM"/>
    </source>
</evidence>
<dbReference type="Proteomes" id="UP001596154">
    <property type="component" value="Unassembled WGS sequence"/>
</dbReference>
<name>A0ABW0UMW4_9ACTN</name>
<protein>
    <recommendedName>
        <fullName evidence="3">Transposase</fullName>
    </recommendedName>
</protein>
<proteinExistence type="predicted"/>
<accession>A0ABW0UMW4</accession>
<evidence type="ECO:0000313" key="2">
    <source>
        <dbReference type="Proteomes" id="UP001596154"/>
    </source>
</evidence>